<reference evidence="1 2" key="1">
    <citation type="journal article" date="2019" name="Nat. Ecol. Evol.">
        <title>Megaphylogeny resolves global patterns of mushroom evolution.</title>
        <authorList>
            <person name="Varga T."/>
            <person name="Krizsan K."/>
            <person name="Foldi C."/>
            <person name="Dima B."/>
            <person name="Sanchez-Garcia M."/>
            <person name="Sanchez-Ramirez S."/>
            <person name="Szollosi G.J."/>
            <person name="Szarkandi J.G."/>
            <person name="Papp V."/>
            <person name="Albert L."/>
            <person name="Andreopoulos W."/>
            <person name="Angelini C."/>
            <person name="Antonin V."/>
            <person name="Barry K.W."/>
            <person name="Bougher N.L."/>
            <person name="Buchanan P."/>
            <person name="Buyck B."/>
            <person name="Bense V."/>
            <person name="Catcheside P."/>
            <person name="Chovatia M."/>
            <person name="Cooper J."/>
            <person name="Damon W."/>
            <person name="Desjardin D."/>
            <person name="Finy P."/>
            <person name="Geml J."/>
            <person name="Haridas S."/>
            <person name="Hughes K."/>
            <person name="Justo A."/>
            <person name="Karasinski D."/>
            <person name="Kautmanova I."/>
            <person name="Kiss B."/>
            <person name="Kocsube S."/>
            <person name="Kotiranta H."/>
            <person name="LaButti K.M."/>
            <person name="Lechner B.E."/>
            <person name="Liimatainen K."/>
            <person name="Lipzen A."/>
            <person name="Lukacs Z."/>
            <person name="Mihaltcheva S."/>
            <person name="Morgado L.N."/>
            <person name="Niskanen T."/>
            <person name="Noordeloos M.E."/>
            <person name="Ohm R.A."/>
            <person name="Ortiz-Santana B."/>
            <person name="Ovrebo C."/>
            <person name="Racz N."/>
            <person name="Riley R."/>
            <person name="Savchenko A."/>
            <person name="Shiryaev A."/>
            <person name="Soop K."/>
            <person name="Spirin V."/>
            <person name="Szebenyi C."/>
            <person name="Tomsovsky M."/>
            <person name="Tulloss R.E."/>
            <person name="Uehling J."/>
            <person name="Grigoriev I.V."/>
            <person name="Vagvolgyi C."/>
            <person name="Papp T."/>
            <person name="Martin F.M."/>
            <person name="Miettinen O."/>
            <person name="Hibbett D.S."/>
            <person name="Nagy L.G."/>
        </authorList>
    </citation>
    <scope>NUCLEOTIDE SEQUENCE [LARGE SCALE GENOMIC DNA]</scope>
    <source>
        <strain evidence="1 2">CBS 166.37</strain>
    </source>
</reference>
<sequence length="88" mass="10344">MLQLGKTEPVMSLLVLLLIVEIDRPRYALKIFEHQRFIRSSREFKIYSAEIVGLKIYQIALIRIIGRVGLNSNKSSNNIRFKFKRTHN</sequence>
<dbReference type="Proteomes" id="UP000308652">
    <property type="component" value="Unassembled WGS sequence"/>
</dbReference>
<organism evidence="1 2">
    <name type="scientific">Crucibulum laeve</name>
    <dbReference type="NCBI Taxonomy" id="68775"/>
    <lineage>
        <taxon>Eukaryota</taxon>
        <taxon>Fungi</taxon>
        <taxon>Dikarya</taxon>
        <taxon>Basidiomycota</taxon>
        <taxon>Agaricomycotina</taxon>
        <taxon>Agaricomycetes</taxon>
        <taxon>Agaricomycetidae</taxon>
        <taxon>Agaricales</taxon>
        <taxon>Agaricineae</taxon>
        <taxon>Nidulariaceae</taxon>
        <taxon>Crucibulum</taxon>
    </lineage>
</organism>
<accession>A0A5C3MFK9</accession>
<proteinExistence type="predicted"/>
<gene>
    <name evidence="1" type="ORF">BDQ12DRAFT_192270</name>
</gene>
<name>A0A5C3MFK9_9AGAR</name>
<protein>
    <submittedName>
        <fullName evidence="1">Uncharacterized protein</fullName>
    </submittedName>
</protein>
<dbReference type="EMBL" id="ML213591">
    <property type="protein sequence ID" value="TFK43707.1"/>
    <property type="molecule type" value="Genomic_DNA"/>
</dbReference>
<evidence type="ECO:0000313" key="1">
    <source>
        <dbReference type="EMBL" id="TFK43707.1"/>
    </source>
</evidence>
<dbReference type="AlphaFoldDB" id="A0A5C3MFK9"/>
<keyword evidence="2" id="KW-1185">Reference proteome</keyword>
<evidence type="ECO:0000313" key="2">
    <source>
        <dbReference type="Proteomes" id="UP000308652"/>
    </source>
</evidence>